<dbReference type="EMBL" id="OC317903">
    <property type="protein sequence ID" value="CAD7399690.1"/>
    <property type="molecule type" value="Genomic_DNA"/>
</dbReference>
<feature type="compositionally biased region" description="Polar residues" evidence="1">
    <location>
        <begin position="115"/>
        <end position="125"/>
    </location>
</feature>
<evidence type="ECO:0000313" key="2">
    <source>
        <dbReference type="EMBL" id="CAD7399690.1"/>
    </source>
</evidence>
<feature type="region of interest" description="Disordered" evidence="1">
    <location>
        <begin position="104"/>
        <end position="125"/>
    </location>
</feature>
<accession>A0A7R9CRP8</accession>
<gene>
    <name evidence="2" type="ORF">TCEB3V08_LOCUS5139</name>
</gene>
<organism evidence="2">
    <name type="scientific">Timema cristinae</name>
    <name type="common">Walking stick</name>
    <dbReference type="NCBI Taxonomy" id="61476"/>
    <lineage>
        <taxon>Eukaryota</taxon>
        <taxon>Metazoa</taxon>
        <taxon>Ecdysozoa</taxon>
        <taxon>Arthropoda</taxon>
        <taxon>Hexapoda</taxon>
        <taxon>Insecta</taxon>
        <taxon>Pterygota</taxon>
        <taxon>Neoptera</taxon>
        <taxon>Polyneoptera</taxon>
        <taxon>Phasmatodea</taxon>
        <taxon>Timematodea</taxon>
        <taxon>Timematoidea</taxon>
        <taxon>Timematidae</taxon>
        <taxon>Timema</taxon>
    </lineage>
</organism>
<protein>
    <submittedName>
        <fullName evidence="2">Uncharacterized protein</fullName>
    </submittedName>
</protein>
<proteinExistence type="predicted"/>
<sequence length="148" mass="17050">MESPLHKPITFKINIKNNINHTIGKIADQFNPIFDTPQIKSYSYIVLGSTEVGELLVKKNLDQLSSQVTVIVSINRPSRNISFVAYSYESLCPHLKCQKKEKKKKKKSQHMIKNGENQPQFSPNSLNKKIKKNIHVLKYKNKINPQFT</sequence>
<dbReference type="AlphaFoldDB" id="A0A7R9CRP8"/>
<name>A0A7R9CRP8_TIMCR</name>
<evidence type="ECO:0000256" key="1">
    <source>
        <dbReference type="SAM" id="MobiDB-lite"/>
    </source>
</evidence>
<reference evidence="2" key="1">
    <citation type="submission" date="2020-11" db="EMBL/GenBank/DDBJ databases">
        <authorList>
            <person name="Tran Van P."/>
        </authorList>
    </citation>
    <scope>NUCLEOTIDE SEQUENCE</scope>
</reference>